<comment type="similarity">
    <text evidence="1 5">Belongs to the HypA/HybF family.</text>
</comment>
<accession>A0AAU9EZ94</accession>
<dbReference type="PANTHER" id="PTHR34535">
    <property type="entry name" value="HYDROGENASE MATURATION FACTOR HYPA"/>
    <property type="match status" value="1"/>
</dbReference>
<dbReference type="NCBIfam" id="TIGR00100">
    <property type="entry name" value="hypA"/>
    <property type="match status" value="1"/>
</dbReference>
<feature type="binding site" evidence="5">
    <location>
        <position position="73"/>
    </location>
    <ligand>
        <name>Zn(2+)</name>
        <dbReference type="ChEBI" id="CHEBI:29105"/>
    </ligand>
</feature>
<gene>
    <name evidence="6" type="primary">hypA2</name>
    <name evidence="5" type="synonym">hypA</name>
    <name evidence="6" type="ORF">FAK_28970</name>
</gene>
<keyword evidence="3 5" id="KW-0479">Metal-binding</keyword>
<evidence type="ECO:0000313" key="6">
    <source>
        <dbReference type="EMBL" id="BEQ15831.1"/>
    </source>
</evidence>
<keyword evidence="4 5" id="KW-0862">Zinc</keyword>
<dbReference type="Pfam" id="PF01155">
    <property type="entry name" value="HypA"/>
    <property type="match status" value="1"/>
</dbReference>
<proteinExistence type="inferred from homology"/>
<evidence type="ECO:0000256" key="5">
    <source>
        <dbReference type="HAMAP-Rule" id="MF_00213"/>
    </source>
</evidence>
<dbReference type="PROSITE" id="PS01249">
    <property type="entry name" value="HYPA"/>
    <property type="match status" value="1"/>
</dbReference>
<feature type="binding site" evidence="5">
    <location>
        <position position="76"/>
    </location>
    <ligand>
        <name>Zn(2+)</name>
        <dbReference type="ChEBI" id="CHEBI:29105"/>
    </ligand>
</feature>
<feature type="binding site" evidence="5">
    <location>
        <position position="92"/>
    </location>
    <ligand>
        <name>Zn(2+)</name>
        <dbReference type="ChEBI" id="CHEBI:29105"/>
    </ligand>
</feature>
<evidence type="ECO:0000256" key="2">
    <source>
        <dbReference type="ARBA" id="ARBA00022596"/>
    </source>
</evidence>
<evidence type="ECO:0000313" key="7">
    <source>
        <dbReference type="Proteomes" id="UP001366166"/>
    </source>
</evidence>
<name>A0AAU9EZ94_9BACT</name>
<feature type="binding site" evidence="5">
    <location>
        <position position="89"/>
    </location>
    <ligand>
        <name>Zn(2+)</name>
        <dbReference type="ChEBI" id="CHEBI:29105"/>
    </ligand>
</feature>
<evidence type="ECO:0000256" key="3">
    <source>
        <dbReference type="ARBA" id="ARBA00022723"/>
    </source>
</evidence>
<dbReference type="PIRSF" id="PIRSF004761">
    <property type="entry name" value="Hydrgn_mat_HypA"/>
    <property type="match status" value="1"/>
</dbReference>
<dbReference type="GO" id="GO:0008270">
    <property type="term" value="F:zinc ion binding"/>
    <property type="evidence" value="ECO:0007669"/>
    <property type="project" value="UniProtKB-UniRule"/>
</dbReference>
<dbReference type="Proteomes" id="UP001366166">
    <property type="component" value="Chromosome"/>
</dbReference>
<evidence type="ECO:0000256" key="4">
    <source>
        <dbReference type="ARBA" id="ARBA00022833"/>
    </source>
</evidence>
<protein>
    <recommendedName>
        <fullName evidence="5">Hydrogenase maturation factor HypA</fullName>
    </recommendedName>
</protein>
<dbReference type="KEGG" id="dmp:FAK_28970"/>
<dbReference type="AlphaFoldDB" id="A0AAU9EZ94"/>
<dbReference type="InterPro" id="IPR000688">
    <property type="entry name" value="HypA/HybF"/>
</dbReference>
<keyword evidence="7" id="KW-1185">Reference proteome</keyword>
<dbReference type="InterPro" id="IPR020538">
    <property type="entry name" value="Hydgase_Ni_incorp_HypA/HybF_CS"/>
</dbReference>
<dbReference type="Gene3D" id="3.30.2320.80">
    <property type="match status" value="1"/>
</dbReference>
<dbReference type="EMBL" id="AP028679">
    <property type="protein sequence ID" value="BEQ15831.1"/>
    <property type="molecule type" value="Genomic_DNA"/>
</dbReference>
<evidence type="ECO:0000256" key="1">
    <source>
        <dbReference type="ARBA" id="ARBA00010748"/>
    </source>
</evidence>
<sequence>MHELSIAQSLLGIVLQEASRHGVGRVTKVAVKIGSLAGVVPSSLTFSFDLIKEGTAASEAVLDIERVPAMGICHACGEQMDMSELVAACPACGSRDIELCSGQELYVDHIEAE</sequence>
<dbReference type="GO" id="GO:0016151">
    <property type="term" value="F:nickel cation binding"/>
    <property type="evidence" value="ECO:0007669"/>
    <property type="project" value="UniProtKB-UniRule"/>
</dbReference>
<organism evidence="6 7">
    <name type="scientific">Desulfoferula mesophila</name>
    <dbReference type="NCBI Taxonomy" id="3058419"/>
    <lineage>
        <taxon>Bacteria</taxon>
        <taxon>Pseudomonadati</taxon>
        <taxon>Thermodesulfobacteriota</taxon>
        <taxon>Desulfarculia</taxon>
        <taxon>Desulfarculales</taxon>
        <taxon>Desulfarculaceae</taxon>
        <taxon>Desulfoferula</taxon>
    </lineage>
</organism>
<keyword evidence="2 5" id="KW-0533">Nickel</keyword>
<dbReference type="PANTHER" id="PTHR34535:SF3">
    <property type="entry name" value="HYDROGENASE MATURATION FACTOR HYPA"/>
    <property type="match status" value="1"/>
</dbReference>
<feature type="binding site" evidence="5">
    <location>
        <position position="2"/>
    </location>
    <ligand>
        <name>Ni(2+)</name>
        <dbReference type="ChEBI" id="CHEBI:49786"/>
    </ligand>
</feature>
<reference evidence="7" key="1">
    <citation type="journal article" date="2023" name="Arch. Microbiol.">
        <title>Desulfoferula mesophilus gen. nov. sp. nov., a mesophilic sulfate-reducing bacterium isolated from a brackish lake sediment.</title>
        <authorList>
            <person name="Watanabe T."/>
            <person name="Yabe T."/>
            <person name="Tsuji J.M."/>
            <person name="Fukui M."/>
        </authorList>
    </citation>
    <scope>NUCLEOTIDE SEQUENCE [LARGE SCALE GENOMIC DNA]</scope>
    <source>
        <strain evidence="7">12FAK</strain>
    </source>
</reference>
<dbReference type="RefSeq" id="WP_338600835.1">
    <property type="nucleotide sequence ID" value="NZ_AP028679.1"/>
</dbReference>
<dbReference type="GO" id="GO:0051604">
    <property type="term" value="P:protein maturation"/>
    <property type="evidence" value="ECO:0007669"/>
    <property type="project" value="InterPro"/>
</dbReference>
<dbReference type="HAMAP" id="MF_00213">
    <property type="entry name" value="HypA_HybF"/>
    <property type="match status" value="1"/>
</dbReference>
<comment type="function">
    <text evidence="5">Involved in the maturation of [NiFe] hydrogenases. Required for nickel insertion into the metal center of the hydrogenase.</text>
</comment>